<dbReference type="GO" id="GO:0008830">
    <property type="term" value="F:dTDP-4-dehydrorhamnose 3,5-epimerase activity"/>
    <property type="evidence" value="ECO:0007669"/>
    <property type="project" value="UniProtKB-UniRule"/>
</dbReference>
<name>A0A4R7EVD4_9FLAO</name>
<dbReference type="InterPro" id="IPR011051">
    <property type="entry name" value="RmlC_Cupin_sf"/>
</dbReference>
<organism evidence="8 9">
    <name type="scientific">Myroides indicus</name>
    <dbReference type="NCBI Taxonomy" id="1323422"/>
    <lineage>
        <taxon>Bacteria</taxon>
        <taxon>Pseudomonadati</taxon>
        <taxon>Bacteroidota</taxon>
        <taxon>Flavobacteriia</taxon>
        <taxon>Flavobacteriales</taxon>
        <taxon>Flavobacteriaceae</taxon>
        <taxon>Myroides</taxon>
    </lineage>
</organism>
<sequence>MKVTKTALKDCFIIEPTVFFDERGCFFESYHHTKFTKTTGQEICWIQDNQSVSSKGVLRGLHYQRGKYQQAKLVRVIQGEVLDVIVDIRPDSKTYGQYIKEILNDRNQKQIFIPKGFAHGFLVLSNTAIFSYKCDNYYNKEAEGGIIYNDYELNIEWNLEGIENLIISEKDLCLPSFKHHLPICEF</sequence>
<evidence type="ECO:0000256" key="3">
    <source>
        <dbReference type="ARBA" id="ARBA00012098"/>
    </source>
</evidence>
<feature type="active site" description="Proton donor" evidence="5">
    <location>
        <position position="132"/>
    </location>
</feature>
<dbReference type="RefSeq" id="WP_133712589.1">
    <property type="nucleotide sequence ID" value="NZ_SOAG01000013.1"/>
</dbReference>
<dbReference type="EC" id="5.1.3.13" evidence="3 7"/>
<evidence type="ECO:0000256" key="4">
    <source>
        <dbReference type="ARBA" id="ARBA00019595"/>
    </source>
</evidence>
<dbReference type="UniPathway" id="UPA00124"/>
<feature type="active site" description="Proton acceptor" evidence="5">
    <location>
        <position position="62"/>
    </location>
</feature>
<dbReference type="GO" id="GO:0019305">
    <property type="term" value="P:dTDP-rhamnose biosynthetic process"/>
    <property type="evidence" value="ECO:0007669"/>
    <property type="project" value="UniProtKB-UniRule"/>
</dbReference>
<dbReference type="Proteomes" id="UP000295215">
    <property type="component" value="Unassembled WGS sequence"/>
</dbReference>
<evidence type="ECO:0000256" key="5">
    <source>
        <dbReference type="PIRSR" id="PIRSR600888-1"/>
    </source>
</evidence>
<dbReference type="GO" id="GO:0005829">
    <property type="term" value="C:cytosol"/>
    <property type="evidence" value="ECO:0007669"/>
    <property type="project" value="TreeGrafter"/>
</dbReference>
<comment type="similarity">
    <text evidence="7">Belongs to the dTDP-4-dehydrorhamnose 3,5-epimerase family.</text>
</comment>
<dbReference type="SUPFAM" id="SSF51182">
    <property type="entry name" value="RmlC-like cupins"/>
    <property type="match status" value="1"/>
</dbReference>
<dbReference type="NCBIfam" id="TIGR01221">
    <property type="entry name" value="rmlC"/>
    <property type="match status" value="1"/>
</dbReference>
<evidence type="ECO:0000313" key="8">
    <source>
        <dbReference type="EMBL" id="TDS58136.1"/>
    </source>
</evidence>
<dbReference type="PANTHER" id="PTHR21047">
    <property type="entry name" value="DTDP-6-DEOXY-D-GLUCOSE-3,5 EPIMERASE"/>
    <property type="match status" value="1"/>
</dbReference>
<evidence type="ECO:0000256" key="2">
    <source>
        <dbReference type="ARBA" id="ARBA00001997"/>
    </source>
</evidence>
<dbReference type="GO" id="GO:0000271">
    <property type="term" value="P:polysaccharide biosynthetic process"/>
    <property type="evidence" value="ECO:0007669"/>
    <property type="project" value="TreeGrafter"/>
</dbReference>
<dbReference type="AlphaFoldDB" id="A0A4R7EVD4"/>
<dbReference type="CDD" id="cd00438">
    <property type="entry name" value="cupin_RmlC"/>
    <property type="match status" value="1"/>
</dbReference>
<evidence type="ECO:0000313" key="9">
    <source>
        <dbReference type="Proteomes" id="UP000295215"/>
    </source>
</evidence>
<proteinExistence type="inferred from homology"/>
<comment type="pathway">
    <text evidence="7">Carbohydrate biosynthesis; dTDP-L-rhamnose biosynthesis.</text>
</comment>
<dbReference type="InterPro" id="IPR000888">
    <property type="entry name" value="RmlC-like"/>
</dbReference>
<feature type="site" description="Participates in a stacking interaction with the thymidine ring of dTDP-4-oxo-6-deoxyglucose" evidence="6">
    <location>
        <position position="138"/>
    </location>
</feature>
<dbReference type="Pfam" id="PF00908">
    <property type="entry name" value="dTDP_sugar_isom"/>
    <property type="match status" value="1"/>
</dbReference>
<comment type="catalytic activity">
    <reaction evidence="1 7">
        <text>dTDP-4-dehydro-6-deoxy-alpha-D-glucose = dTDP-4-dehydro-beta-L-rhamnose</text>
        <dbReference type="Rhea" id="RHEA:16969"/>
        <dbReference type="ChEBI" id="CHEBI:57649"/>
        <dbReference type="ChEBI" id="CHEBI:62830"/>
        <dbReference type="EC" id="5.1.3.13"/>
    </reaction>
</comment>
<accession>A0A4R7EVD4</accession>
<evidence type="ECO:0000256" key="7">
    <source>
        <dbReference type="RuleBase" id="RU364069"/>
    </source>
</evidence>
<dbReference type="InterPro" id="IPR014710">
    <property type="entry name" value="RmlC-like_jellyroll"/>
</dbReference>
<gene>
    <name evidence="8" type="ORF">C8P70_11348</name>
</gene>
<keyword evidence="9" id="KW-1185">Reference proteome</keyword>
<dbReference type="PANTHER" id="PTHR21047:SF2">
    <property type="entry name" value="THYMIDINE DIPHOSPHO-4-KETO-RHAMNOSE 3,5-EPIMERASE"/>
    <property type="match status" value="1"/>
</dbReference>
<evidence type="ECO:0000256" key="6">
    <source>
        <dbReference type="PIRSR" id="PIRSR600888-3"/>
    </source>
</evidence>
<protein>
    <recommendedName>
        <fullName evidence="4 7">dTDP-4-dehydrorhamnose 3,5-epimerase</fullName>
        <ecNumber evidence="3 7">5.1.3.13</ecNumber>
    </recommendedName>
    <alternativeName>
        <fullName evidence="7">Thymidine diphospho-4-keto-rhamnose 3,5-epimerase</fullName>
    </alternativeName>
</protein>
<evidence type="ECO:0000256" key="1">
    <source>
        <dbReference type="ARBA" id="ARBA00001298"/>
    </source>
</evidence>
<reference evidence="8 9" key="1">
    <citation type="submission" date="2019-03" db="EMBL/GenBank/DDBJ databases">
        <title>Genomic Encyclopedia of Archaeal and Bacterial Type Strains, Phase II (KMG-II): from individual species to whole genera.</title>
        <authorList>
            <person name="Goeker M."/>
        </authorList>
    </citation>
    <scope>NUCLEOTIDE SEQUENCE [LARGE SCALE GENOMIC DNA]</scope>
    <source>
        <strain evidence="8 9">DSM 28213</strain>
    </source>
</reference>
<comment type="function">
    <text evidence="2 7">Catalyzes the epimerization of the C3' and C5'positions of dTDP-6-deoxy-D-xylo-4-hexulose, forming dTDP-6-deoxy-L-lyxo-4-hexulose.</text>
</comment>
<comment type="subunit">
    <text evidence="7">Homodimer.</text>
</comment>
<dbReference type="EMBL" id="SOAG01000013">
    <property type="protein sequence ID" value="TDS58136.1"/>
    <property type="molecule type" value="Genomic_DNA"/>
</dbReference>
<keyword evidence="7" id="KW-0413">Isomerase</keyword>
<dbReference type="OrthoDB" id="9800680at2"/>
<dbReference type="Gene3D" id="2.60.120.10">
    <property type="entry name" value="Jelly Rolls"/>
    <property type="match status" value="1"/>
</dbReference>
<comment type="caution">
    <text evidence="8">The sequence shown here is derived from an EMBL/GenBank/DDBJ whole genome shotgun (WGS) entry which is preliminary data.</text>
</comment>